<dbReference type="Gene3D" id="3.40.50.2060">
    <property type="match status" value="1"/>
</dbReference>
<dbReference type="Pfam" id="PF00995">
    <property type="entry name" value="Sec1"/>
    <property type="match status" value="1"/>
</dbReference>
<comment type="subcellular location">
    <subcellularLocation>
        <location evidence="1">Endomembrane system</location>
        <topology evidence="1">Peripheral membrane protein</topology>
    </subcellularLocation>
</comment>
<dbReference type="Gene3D" id="3.40.50.1910">
    <property type="match status" value="1"/>
</dbReference>
<dbReference type="Gene3D" id="1.25.40.60">
    <property type="match status" value="1"/>
</dbReference>
<dbReference type="InterPro" id="IPR027482">
    <property type="entry name" value="Sec1-like_dom2"/>
</dbReference>
<dbReference type="FunFam" id="3.40.50.2060:FF:000003">
    <property type="entry name" value="vacuolar protein sorting-associated protein 45 isoform X1"/>
    <property type="match status" value="1"/>
</dbReference>
<keyword evidence="3" id="KW-0813">Transport</keyword>
<gene>
    <name evidence="8" type="primary">EOG090X03QA</name>
</gene>
<proteinExistence type="evidence at transcript level"/>
<sequence>MNVLLAVRMYISKMIQDSGPGMKVLLMDKETIGVVSVAYAQSEILQKEVYLFEQIDKSGHGPIMKHLKCVVFLRPSQENVQLLATELKSPRYGVYYIYFSGIISKAAIKVLAESDEQEVVREIQEFYADFFAIGPHLFSLNLEKPIHGMEWNPSSLQRSVQGVLSVLLSLKKNPIIRYQHFSPLARRLAESIRDTVLKESSLFHFQRGESVPLLLILDRRCDPITPLLNQWTYQAMVHELLSIKNNRVSLVGVPGAPKDMSEVLLSAEQDEFYANNMYLNFGDIGQTIKSLMDEFQAKAKSHQKVESIADMKAFVENYPQFKKMSGAVTKHVTLVGELSRVVTQHNLLEISEAEQELSCQEEHSQSLTKIRRLLATDHIRDIDAARLVFLYAIRYSKHPNKDISGLVELLRRRGTPDRLIDSVDDMLRYSNTGETVGSSILTTKDVTKITEKIFKGLKGVENVFTQHSPVLKDIMDNIVKGRLSEEAFPVAGGESTTGRIQDVIIFMVGGVTHEESFAVHQFCRANTGIRIALGGTLIHNSQSFIADVEAAVRYSASGTSQKYPQNSASSGSGRHPKLT</sequence>
<comment type="similarity">
    <text evidence="2">Belongs to the STXBP/unc-18/SEC1 family.</text>
</comment>
<evidence type="ECO:0000256" key="3">
    <source>
        <dbReference type="ARBA" id="ARBA00022448"/>
    </source>
</evidence>
<dbReference type="PIRSF" id="PIRSF005715">
    <property type="entry name" value="VPS45_Sec1"/>
    <property type="match status" value="1"/>
</dbReference>
<dbReference type="InterPro" id="IPR036045">
    <property type="entry name" value="Sec1-like_sf"/>
</dbReference>
<dbReference type="SUPFAM" id="SSF56815">
    <property type="entry name" value="Sec1/munc18-like (SM) proteins"/>
    <property type="match status" value="1"/>
</dbReference>
<protein>
    <recommendedName>
        <fullName evidence="6">Vacuolar protein sorting-associated protein 45</fullName>
    </recommendedName>
</protein>
<dbReference type="Gene3D" id="3.90.830.10">
    <property type="entry name" value="Syntaxin Binding Protein 1, Chain A, domain 2"/>
    <property type="match status" value="1"/>
</dbReference>
<dbReference type="GO" id="GO:0031410">
    <property type="term" value="C:cytoplasmic vesicle"/>
    <property type="evidence" value="ECO:0007669"/>
    <property type="project" value="UniProtKB-ARBA"/>
</dbReference>
<keyword evidence="4" id="KW-0653">Protein transport</keyword>
<feature type="region of interest" description="Disordered" evidence="7">
    <location>
        <begin position="559"/>
        <end position="579"/>
    </location>
</feature>
<evidence type="ECO:0000256" key="7">
    <source>
        <dbReference type="SAM" id="MobiDB-lite"/>
    </source>
</evidence>
<evidence type="ECO:0000256" key="2">
    <source>
        <dbReference type="ARBA" id="ARBA00009884"/>
    </source>
</evidence>
<accession>A0A4Y7M3L5</accession>
<keyword evidence="5" id="KW-0472">Membrane</keyword>
<dbReference type="InterPro" id="IPR001619">
    <property type="entry name" value="Sec1-like"/>
</dbReference>
<name>A0A4Y7M3L5_9CRUS</name>
<dbReference type="PANTHER" id="PTHR11679">
    <property type="entry name" value="VESICLE PROTEIN SORTING-ASSOCIATED"/>
    <property type="match status" value="1"/>
</dbReference>
<evidence type="ECO:0000256" key="1">
    <source>
        <dbReference type="ARBA" id="ARBA00004184"/>
    </source>
</evidence>
<dbReference type="GO" id="GO:0016192">
    <property type="term" value="P:vesicle-mediated transport"/>
    <property type="evidence" value="ECO:0007669"/>
    <property type="project" value="InterPro"/>
</dbReference>
<organism evidence="8">
    <name type="scientific">Daphnia longispina</name>
    <dbReference type="NCBI Taxonomy" id="42846"/>
    <lineage>
        <taxon>Eukaryota</taxon>
        <taxon>Metazoa</taxon>
        <taxon>Ecdysozoa</taxon>
        <taxon>Arthropoda</taxon>
        <taxon>Crustacea</taxon>
        <taxon>Branchiopoda</taxon>
        <taxon>Diplostraca</taxon>
        <taxon>Cladocera</taxon>
        <taxon>Anomopoda</taxon>
        <taxon>Daphniidae</taxon>
        <taxon>Daphnia</taxon>
    </lineage>
</organism>
<evidence type="ECO:0000256" key="4">
    <source>
        <dbReference type="ARBA" id="ARBA00022927"/>
    </source>
</evidence>
<dbReference type="FunFam" id="3.90.830.10:FF:000002">
    <property type="entry name" value="Vacuolar protein sorting-associated protein 45"/>
    <property type="match status" value="1"/>
</dbReference>
<dbReference type="InterPro" id="IPR043154">
    <property type="entry name" value="Sec-1-like_dom1"/>
</dbReference>
<dbReference type="AlphaFoldDB" id="A0A4Y7M3L5"/>
<dbReference type="GO" id="GO:0015031">
    <property type="term" value="P:protein transport"/>
    <property type="evidence" value="ECO:0007669"/>
    <property type="project" value="UniProtKB-KW"/>
</dbReference>
<feature type="compositionally biased region" description="Polar residues" evidence="7">
    <location>
        <begin position="559"/>
        <end position="572"/>
    </location>
</feature>
<dbReference type="GO" id="GO:0012505">
    <property type="term" value="C:endomembrane system"/>
    <property type="evidence" value="ECO:0007669"/>
    <property type="project" value="UniProtKB-SubCell"/>
</dbReference>
<dbReference type="EMBL" id="LR006678">
    <property type="protein sequence ID" value="SVE76297.1"/>
    <property type="molecule type" value="mRNA"/>
</dbReference>
<evidence type="ECO:0000313" key="8">
    <source>
        <dbReference type="EMBL" id="SVE76297.1"/>
    </source>
</evidence>
<evidence type="ECO:0000256" key="5">
    <source>
        <dbReference type="ARBA" id="ARBA00023136"/>
    </source>
</evidence>
<reference evidence="8" key="1">
    <citation type="submission" date="2018-08" db="EMBL/GenBank/DDBJ databases">
        <authorList>
            <person name="Cornetti L."/>
        </authorList>
    </citation>
    <scope>NUCLEOTIDE SEQUENCE</scope>
    <source>
        <strain evidence="8">FI-G-95-1_INB4-1</strain>
    </source>
</reference>
<evidence type="ECO:0000256" key="6">
    <source>
        <dbReference type="ARBA" id="ARBA00073001"/>
    </source>
</evidence>
<dbReference type="InterPro" id="IPR043127">
    <property type="entry name" value="Sec-1-like_dom3a"/>
</dbReference>